<accession>A0A6N8L3R9</accession>
<organism evidence="3 4">
    <name type="scientific">Sphingobacterium humi</name>
    <dbReference type="NCBI Taxonomy" id="1796905"/>
    <lineage>
        <taxon>Bacteria</taxon>
        <taxon>Pseudomonadati</taxon>
        <taxon>Bacteroidota</taxon>
        <taxon>Sphingobacteriia</taxon>
        <taxon>Sphingobacteriales</taxon>
        <taxon>Sphingobacteriaceae</taxon>
        <taxon>Sphingobacterium</taxon>
    </lineage>
</organism>
<dbReference type="EMBL" id="WSQA01000018">
    <property type="protein sequence ID" value="MVZ63947.1"/>
    <property type="molecule type" value="Genomic_DNA"/>
</dbReference>
<protein>
    <submittedName>
        <fullName evidence="3">Esterase</fullName>
    </submittedName>
</protein>
<comment type="caution">
    <text evidence="3">The sequence shown here is derived from an EMBL/GenBank/DDBJ whole genome shotgun (WGS) entry which is preliminary data.</text>
</comment>
<dbReference type="GO" id="GO:0005975">
    <property type="term" value="P:carbohydrate metabolic process"/>
    <property type="evidence" value="ECO:0007669"/>
    <property type="project" value="InterPro"/>
</dbReference>
<dbReference type="InterPro" id="IPR000801">
    <property type="entry name" value="Esterase-like"/>
</dbReference>
<dbReference type="Gene3D" id="3.40.50.1820">
    <property type="entry name" value="alpha/beta hydrolase"/>
    <property type="match status" value="1"/>
</dbReference>
<feature type="domain" description="Glycoside hydrolase family 13 N-terminal" evidence="2">
    <location>
        <begin position="39"/>
        <end position="100"/>
    </location>
</feature>
<evidence type="ECO:0000313" key="4">
    <source>
        <dbReference type="Proteomes" id="UP000435036"/>
    </source>
</evidence>
<dbReference type="Pfam" id="PF02922">
    <property type="entry name" value="CBM_48"/>
    <property type="match status" value="1"/>
</dbReference>
<dbReference type="PANTHER" id="PTHR48098:SF1">
    <property type="entry name" value="DIACYLGLYCEROL ACYLTRANSFERASE_MYCOLYLTRANSFERASE AG85A"/>
    <property type="match status" value="1"/>
</dbReference>
<feature type="chain" id="PRO_5026759192" evidence="1">
    <location>
        <begin position="23"/>
        <end position="392"/>
    </location>
</feature>
<evidence type="ECO:0000313" key="3">
    <source>
        <dbReference type="EMBL" id="MVZ63947.1"/>
    </source>
</evidence>
<reference evidence="3 4" key="1">
    <citation type="submission" date="2019-12" db="EMBL/GenBank/DDBJ databases">
        <authorList>
            <person name="Dong K."/>
        </authorList>
    </citation>
    <scope>NUCLEOTIDE SEQUENCE [LARGE SCALE GENOMIC DNA]</scope>
    <source>
        <strain evidence="3 4">JCM 31225</strain>
    </source>
</reference>
<dbReference type="PANTHER" id="PTHR48098">
    <property type="entry name" value="ENTEROCHELIN ESTERASE-RELATED"/>
    <property type="match status" value="1"/>
</dbReference>
<keyword evidence="1" id="KW-0732">Signal</keyword>
<dbReference type="Proteomes" id="UP000435036">
    <property type="component" value="Unassembled WGS sequence"/>
</dbReference>
<dbReference type="Pfam" id="PF00756">
    <property type="entry name" value="Esterase"/>
    <property type="match status" value="1"/>
</dbReference>
<dbReference type="InterPro" id="IPR029058">
    <property type="entry name" value="AB_hydrolase_fold"/>
</dbReference>
<dbReference type="SUPFAM" id="SSF81296">
    <property type="entry name" value="E set domains"/>
    <property type="match status" value="1"/>
</dbReference>
<dbReference type="GO" id="GO:0016747">
    <property type="term" value="F:acyltransferase activity, transferring groups other than amino-acyl groups"/>
    <property type="evidence" value="ECO:0007669"/>
    <property type="project" value="TreeGrafter"/>
</dbReference>
<dbReference type="Gene3D" id="2.60.40.10">
    <property type="entry name" value="Immunoglobulins"/>
    <property type="match status" value="1"/>
</dbReference>
<gene>
    <name evidence="3" type="ORF">GQF63_18140</name>
</gene>
<dbReference type="RefSeq" id="WP_160370666.1">
    <property type="nucleotide sequence ID" value="NZ_WSQA01000018.1"/>
</dbReference>
<dbReference type="InterPro" id="IPR050583">
    <property type="entry name" value="Mycobacterial_A85_antigen"/>
</dbReference>
<name>A0A6N8L3R9_9SPHI</name>
<feature type="signal peptide" evidence="1">
    <location>
        <begin position="1"/>
        <end position="22"/>
    </location>
</feature>
<evidence type="ECO:0000259" key="2">
    <source>
        <dbReference type="Pfam" id="PF02922"/>
    </source>
</evidence>
<keyword evidence="4" id="KW-1185">Reference proteome</keyword>
<dbReference type="GO" id="GO:0004553">
    <property type="term" value="F:hydrolase activity, hydrolyzing O-glycosyl compounds"/>
    <property type="evidence" value="ECO:0007669"/>
    <property type="project" value="InterPro"/>
</dbReference>
<dbReference type="InterPro" id="IPR013783">
    <property type="entry name" value="Ig-like_fold"/>
</dbReference>
<sequence length="392" mass="44143">MKRSFLILFSLLFSFVCPVCFGQENIAKRPEQLLSPEVKADNTVVFRLYAPEAKSVALLGNWMDANSPGGNKREMEKGANGVWTVEQPAMARDLFIYNFLLDGVRISDPLNVYQIRDVGNIFNYFITHGGQAELYKNHVVPHGTLSKRWYASSLNAAERRLSVYTPPGYEAGKQKYPVLYLLHGMGGDEEAWPTLGRVCQIMDNLIAAGRIVPMIVVMPNGHTANSAAPGYSERGEYPVTFASPDVGSGAMESTFMEVVAFTEKNYRVKKDKKHRAIAGLSMGGSHSLFIAAANAGTFDYVGLFSAAFRINDKIKQAVYDDFPANLQRQKEKGYRLYWIGMGKTDFLYQVGADYRKRLDEMGMSYSYYESEGGHTWSNWRDYLVKFSEQLFR</sequence>
<proteinExistence type="predicted"/>
<dbReference type="CDD" id="cd11294">
    <property type="entry name" value="E_set_Esterase_like_N"/>
    <property type="match status" value="1"/>
</dbReference>
<dbReference type="InterPro" id="IPR014756">
    <property type="entry name" value="Ig_E-set"/>
</dbReference>
<dbReference type="OrthoDB" id="9803578at2"/>
<dbReference type="InterPro" id="IPR004193">
    <property type="entry name" value="Glyco_hydro_13_N"/>
</dbReference>
<dbReference type="AlphaFoldDB" id="A0A6N8L3R9"/>
<dbReference type="SUPFAM" id="SSF53474">
    <property type="entry name" value="alpha/beta-Hydrolases"/>
    <property type="match status" value="1"/>
</dbReference>
<evidence type="ECO:0000256" key="1">
    <source>
        <dbReference type="SAM" id="SignalP"/>
    </source>
</evidence>